<dbReference type="STRING" id="146923.Spa2297_03980"/>
<reference evidence="1 2" key="1">
    <citation type="submission" date="2018-07" db="EMBL/GenBank/DDBJ databases">
        <title>Genome guided investigation of antibiotics producing actinomycetales strain isolated from a Macau mangrove ecosystem.</title>
        <authorList>
            <person name="Hu D."/>
        </authorList>
    </citation>
    <scope>NUCLEOTIDE SEQUENCE [LARGE SCALE GENOMIC DNA]</scope>
    <source>
        <strain evidence="1 2">2297</strain>
    </source>
</reference>
<dbReference type="EMBL" id="QQBH01000001">
    <property type="protein sequence ID" value="RDD90870.1"/>
    <property type="molecule type" value="Genomic_DNA"/>
</dbReference>
<protein>
    <submittedName>
        <fullName evidence="1">OsmC family peroxiredoxin</fullName>
    </submittedName>
</protein>
<dbReference type="SUPFAM" id="SSF82784">
    <property type="entry name" value="OsmC-like"/>
    <property type="match status" value="1"/>
</dbReference>
<name>A0A369VGA0_9ACTN</name>
<dbReference type="AlphaFoldDB" id="A0A369VGA0"/>
<dbReference type="InterPro" id="IPR036102">
    <property type="entry name" value="OsmC/Ohrsf"/>
</dbReference>
<dbReference type="PANTHER" id="PTHR39624">
    <property type="entry name" value="PROTEIN INVOLVED IN RIMO-MEDIATED BETA-METHYLTHIOLATION OF RIBOSOMAL PROTEIN S12 YCAO"/>
    <property type="match status" value="1"/>
</dbReference>
<accession>A0A369VGA0</accession>
<evidence type="ECO:0000313" key="2">
    <source>
        <dbReference type="Proteomes" id="UP000253742"/>
    </source>
</evidence>
<dbReference type="Gene3D" id="3.30.300.20">
    <property type="match status" value="1"/>
</dbReference>
<dbReference type="PANTHER" id="PTHR39624:SF2">
    <property type="entry name" value="OSMC-LIKE PROTEIN"/>
    <property type="match status" value="1"/>
</dbReference>
<comment type="caution">
    <text evidence="1">The sequence shown here is derived from an EMBL/GenBank/DDBJ whole genome shotgun (WGS) entry which is preliminary data.</text>
</comment>
<dbReference type="InterPro" id="IPR015946">
    <property type="entry name" value="KH_dom-like_a/b"/>
</dbReference>
<gene>
    <name evidence="1" type="ORF">DVZ84_01160</name>
</gene>
<evidence type="ECO:0000313" key="1">
    <source>
        <dbReference type="EMBL" id="RDD90870.1"/>
    </source>
</evidence>
<proteinExistence type="predicted"/>
<dbReference type="InterPro" id="IPR003718">
    <property type="entry name" value="OsmC/Ohr_fam"/>
</dbReference>
<dbReference type="RefSeq" id="WP_114526523.1">
    <property type="nucleotide sequence ID" value="NZ_JBIVML010000008.1"/>
</dbReference>
<sequence length="215" mass="23119">MKLHTRCGRTINVTRFAPEKLPARMGRVVLDTSFSAHDEDELWASLTAEEARRLAGLLLCQAAAVDPEPRPVPGVVEVVPAVGEAYEIRVRGHALTVDQPLSDGGKDTAPTPVELFVAAMASCTAHYAGRFLDRHGVGRDGLSVRARFRMANDRPVRVASLTLTVVAPDLPPEKVAALRAVVAHCTVSNSLTRPPETELRVIHSSPEGARGPLET</sequence>
<dbReference type="OrthoDB" id="9811389at2"/>
<dbReference type="Proteomes" id="UP000253742">
    <property type="component" value="Unassembled WGS sequence"/>
</dbReference>
<organism evidence="1 2">
    <name type="scientific">Streptomyces parvulus</name>
    <dbReference type="NCBI Taxonomy" id="146923"/>
    <lineage>
        <taxon>Bacteria</taxon>
        <taxon>Bacillati</taxon>
        <taxon>Actinomycetota</taxon>
        <taxon>Actinomycetes</taxon>
        <taxon>Kitasatosporales</taxon>
        <taxon>Streptomycetaceae</taxon>
        <taxon>Streptomyces</taxon>
    </lineage>
</organism>
<dbReference type="Pfam" id="PF02566">
    <property type="entry name" value="OsmC"/>
    <property type="match status" value="1"/>
</dbReference>